<proteinExistence type="predicted"/>
<reference evidence="2" key="1">
    <citation type="submission" date="2019-12" db="EMBL/GenBank/DDBJ databases">
        <title>Comparative genomics gives insights into the taxonomy of the Azoarcus-Aromatoleum group and reveals separate origins of nif in the plant-associated Azoarcus and non-plant-associated Aromatoleum sub-groups.</title>
        <authorList>
            <person name="Lafos M."/>
            <person name="Maluk M."/>
            <person name="Batista M."/>
            <person name="Junghare M."/>
            <person name="Carmona M."/>
            <person name="Faoro H."/>
            <person name="Cruz L.M."/>
            <person name="Battistoni F."/>
            <person name="De Souza E."/>
            <person name="Pedrosa F."/>
            <person name="Chen W.-M."/>
            <person name="Poole P.S."/>
            <person name="Dixon R.A."/>
            <person name="James E.K."/>
        </authorList>
    </citation>
    <scope>NUCLEOTIDE SEQUENCE</scope>
    <source>
        <strain evidence="2">LuFRes1</strain>
    </source>
</reference>
<feature type="chain" id="PRO_5045775264" evidence="1">
    <location>
        <begin position="32"/>
        <end position="75"/>
    </location>
</feature>
<dbReference type="EMBL" id="WTVG01000005">
    <property type="protein sequence ID" value="NMG23711.1"/>
    <property type="molecule type" value="Genomic_DNA"/>
</dbReference>
<evidence type="ECO:0000313" key="3">
    <source>
        <dbReference type="Proteomes" id="UP000615989"/>
    </source>
</evidence>
<accession>A0ABX1PIM7</accession>
<feature type="signal peptide" evidence="1">
    <location>
        <begin position="1"/>
        <end position="31"/>
    </location>
</feature>
<evidence type="ECO:0000256" key="1">
    <source>
        <dbReference type="SAM" id="SignalP"/>
    </source>
</evidence>
<dbReference type="Proteomes" id="UP000615989">
    <property type="component" value="Unassembled WGS sequence"/>
</dbReference>
<protein>
    <submittedName>
        <fullName evidence="2">Uncharacterized protein</fullName>
    </submittedName>
</protein>
<comment type="caution">
    <text evidence="2">The sequence shown here is derived from an EMBL/GenBank/DDBJ whole genome shotgun (WGS) entry which is preliminary data.</text>
</comment>
<gene>
    <name evidence="2" type="ORF">GO606_03040</name>
</gene>
<evidence type="ECO:0000313" key="2">
    <source>
        <dbReference type="EMBL" id="NMG23711.1"/>
    </source>
</evidence>
<name>A0ABX1PIM7_9RHOO</name>
<organism evidence="2 3">
    <name type="scientific">Aromatoleum anaerobium</name>
    <dbReference type="NCBI Taxonomy" id="182180"/>
    <lineage>
        <taxon>Bacteria</taxon>
        <taxon>Pseudomonadati</taxon>
        <taxon>Pseudomonadota</taxon>
        <taxon>Betaproteobacteria</taxon>
        <taxon>Rhodocyclales</taxon>
        <taxon>Rhodocyclaceae</taxon>
        <taxon>Aromatoleum</taxon>
    </lineage>
</organism>
<keyword evidence="1" id="KW-0732">Signal</keyword>
<dbReference type="RefSeq" id="WP_169117122.1">
    <property type="nucleotide sequence ID" value="NZ_WTVG02000039.1"/>
</dbReference>
<keyword evidence="3" id="KW-1185">Reference proteome</keyword>
<sequence>MKYAHTRRTLTTLFSAGVLSAALGMPLASHAANPCAPMTGTQAANPCAAKNPCTARIHHRLPAAACDAERIRATV</sequence>